<dbReference type="KEGG" id="eri:EEI45_06395"/>
<comment type="similarity">
    <text evidence="2">Belongs to the biotin--protein ligase family.</text>
</comment>
<dbReference type="Proteomes" id="UP000278804">
    <property type="component" value="Chromosome"/>
</dbReference>
<evidence type="ECO:0000256" key="2">
    <source>
        <dbReference type="HAMAP-Rule" id="MF_00978"/>
    </source>
</evidence>
<dbReference type="PANTHER" id="PTHR12835">
    <property type="entry name" value="BIOTIN PROTEIN LIGASE"/>
    <property type="match status" value="1"/>
</dbReference>
<dbReference type="GO" id="GO:0005524">
    <property type="term" value="F:ATP binding"/>
    <property type="evidence" value="ECO:0007669"/>
    <property type="project" value="UniProtKB-UniRule"/>
</dbReference>
<dbReference type="InterPro" id="IPR036388">
    <property type="entry name" value="WH-like_DNA-bd_sf"/>
</dbReference>
<dbReference type="InterPro" id="IPR036390">
    <property type="entry name" value="WH_DNA-bd_sf"/>
</dbReference>
<dbReference type="RefSeq" id="WP_125164589.1">
    <property type="nucleotide sequence ID" value="NZ_CP034234.1"/>
</dbReference>
<organism evidence="4 5">
    <name type="scientific">Erysipelothrix piscisicarius</name>
    <dbReference type="NCBI Taxonomy" id="2485784"/>
    <lineage>
        <taxon>Bacteria</taxon>
        <taxon>Bacillati</taxon>
        <taxon>Bacillota</taxon>
        <taxon>Erysipelotrichia</taxon>
        <taxon>Erysipelotrichales</taxon>
        <taxon>Erysipelotrichaceae</taxon>
        <taxon>Erysipelothrix</taxon>
    </lineage>
</organism>
<keyword evidence="2" id="KW-0678">Repressor</keyword>
<dbReference type="NCBIfam" id="TIGR00121">
    <property type="entry name" value="birA_ligase"/>
    <property type="match status" value="1"/>
</dbReference>
<comment type="function">
    <text evidence="2">Acts both as a biotin--[acetyl-CoA-carboxylase] ligase and a repressor.</text>
</comment>
<proteinExistence type="inferred from homology"/>
<feature type="binding site" evidence="2">
    <location>
        <position position="114"/>
    </location>
    <ligand>
        <name>biotin</name>
        <dbReference type="ChEBI" id="CHEBI:57586"/>
    </ligand>
</feature>
<keyword evidence="5" id="KW-1185">Reference proteome</keyword>
<dbReference type="Pfam" id="PF03099">
    <property type="entry name" value="BPL_LplA_LipB"/>
    <property type="match status" value="1"/>
</dbReference>
<name>A0A3S8RN86_9FIRM</name>
<dbReference type="InterPro" id="IPR004408">
    <property type="entry name" value="Biotin_CoA_COase_ligase"/>
</dbReference>
<dbReference type="HAMAP" id="MF_00978">
    <property type="entry name" value="Bifunct_BirA"/>
    <property type="match status" value="1"/>
</dbReference>
<dbReference type="InterPro" id="IPR030855">
    <property type="entry name" value="Bifunct_BirA"/>
</dbReference>
<dbReference type="SUPFAM" id="SSF46785">
    <property type="entry name" value="Winged helix' DNA-binding domain"/>
    <property type="match status" value="1"/>
</dbReference>
<dbReference type="GO" id="GO:0009249">
    <property type="term" value="P:protein lipoylation"/>
    <property type="evidence" value="ECO:0007669"/>
    <property type="project" value="UniProtKB-ARBA"/>
</dbReference>
<sequence>MKTKTVLDLLIENQHSFISGEQIGDMLHMTRANVWKEVDKLRKKGYTIHSVRNKGYQYVHNANNLSSAAIRTHLNHSFIGDIHCYDSTPPTNALAKEMIPEGFKEPFLIATDHQSEGRGRRGRSFYSPSKNGIYMSLAFVPTLTLEDTQLITIIAALAVKEASSTLYHLHVDIKWLNDIYVHGKKLAGILTEGEIILESNQYRYLILGIGLNVFHDPNLPADLNEIYTSLDQYVNTDIDRNKLIATITDRFFSLYADFPQNRQTIIDDYRASCFIINHYIYINQDLSERFWVKDIDEKGQLIVCDESQNIRTLNSGEVSIQGETYYER</sequence>
<dbReference type="PANTHER" id="PTHR12835:SF5">
    <property type="entry name" value="BIOTIN--PROTEIN LIGASE"/>
    <property type="match status" value="1"/>
</dbReference>
<comment type="caution">
    <text evidence="2">Lacks conserved residue(s) required for the propagation of feature annotation.</text>
</comment>
<dbReference type="GO" id="GO:0003677">
    <property type="term" value="F:DNA binding"/>
    <property type="evidence" value="ECO:0007669"/>
    <property type="project" value="UniProtKB-UniRule"/>
</dbReference>
<keyword evidence="1 2" id="KW-0436">Ligase</keyword>
<keyword evidence="2" id="KW-0547">Nucleotide-binding</keyword>
<dbReference type="CDD" id="cd16442">
    <property type="entry name" value="BPL"/>
    <property type="match status" value="1"/>
</dbReference>
<dbReference type="InterPro" id="IPR013196">
    <property type="entry name" value="HTH_11"/>
</dbReference>
<feature type="binding site" evidence="2">
    <location>
        <position position="185"/>
    </location>
    <ligand>
        <name>biotin</name>
        <dbReference type="ChEBI" id="CHEBI:57586"/>
    </ligand>
</feature>
<keyword evidence="2" id="KW-0805">Transcription regulation</keyword>
<dbReference type="Gene3D" id="3.30.930.10">
    <property type="entry name" value="Bira Bifunctional Protein, Domain 2"/>
    <property type="match status" value="1"/>
</dbReference>
<evidence type="ECO:0000313" key="5">
    <source>
        <dbReference type="Proteomes" id="UP000278804"/>
    </source>
</evidence>
<comment type="catalytic activity">
    <reaction evidence="2">
        <text>biotin + L-lysyl-[protein] + ATP = N(6)-biotinyl-L-lysyl-[protein] + AMP + diphosphate + H(+)</text>
        <dbReference type="Rhea" id="RHEA:11756"/>
        <dbReference type="Rhea" id="RHEA-COMP:9752"/>
        <dbReference type="Rhea" id="RHEA-COMP:10505"/>
        <dbReference type="ChEBI" id="CHEBI:15378"/>
        <dbReference type="ChEBI" id="CHEBI:29969"/>
        <dbReference type="ChEBI" id="CHEBI:30616"/>
        <dbReference type="ChEBI" id="CHEBI:33019"/>
        <dbReference type="ChEBI" id="CHEBI:57586"/>
        <dbReference type="ChEBI" id="CHEBI:83144"/>
        <dbReference type="ChEBI" id="CHEBI:456215"/>
        <dbReference type="EC" id="6.3.4.15"/>
    </reaction>
</comment>
<dbReference type="EMBL" id="CP034234">
    <property type="protein sequence ID" value="AZK44416.1"/>
    <property type="molecule type" value="Genomic_DNA"/>
</dbReference>
<dbReference type="GO" id="GO:0004077">
    <property type="term" value="F:biotin--[biotin carboxyl-carrier protein] ligase activity"/>
    <property type="evidence" value="ECO:0007669"/>
    <property type="project" value="UniProtKB-UniRule"/>
</dbReference>
<dbReference type="EC" id="6.3.4.15" evidence="2"/>
<keyword evidence="2" id="KW-0238">DNA-binding</keyword>
<feature type="binding site" evidence="2">
    <location>
        <begin position="118"/>
        <end position="120"/>
    </location>
    <ligand>
        <name>biotin</name>
        <dbReference type="ChEBI" id="CHEBI:57586"/>
    </ligand>
</feature>
<keyword evidence="2" id="KW-0804">Transcription</keyword>
<dbReference type="GO" id="GO:0005737">
    <property type="term" value="C:cytoplasm"/>
    <property type="evidence" value="ECO:0007669"/>
    <property type="project" value="TreeGrafter"/>
</dbReference>
<dbReference type="InterPro" id="IPR045864">
    <property type="entry name" value="aa-tRNA-synth_II/BPL/LPL"/>
</dbReference>
<feature type="domain" description="BPL/LPL catalytic" evidence="3">
    <location>
        <begin position="64"/>
        <end position="259"/>
    </location>
</feature>
<dbReference type="AlphaFoldDB" id="A0A3S8RN86"/>
<dbReference type="Gene3D" id="2.30.30.100">
    <property type="match status" value="1"/>
</dbReference>
<keyword evidence="2" id="KW-0092">Biotin</keyword>
<dbReference type="Gene3D" id="1.10.10.10">
    <property type="entry name" value="Winged helix-like DNA-binding domain superfamily/Winged helix DNA-binding domain"/>
    <property type="match status" value="1"/>
</dbReference>
<accession>A0A3S8RN86</accession>
<evidence type="ECO:0000256" key="1">
    <source>
        <dbReference type="ARBA" id="ARBA00022598"/>
    </source>
</evidence>
<dbReference type="GO" id="GO:0016740">
    <property type="term" value="F:transferase activity"/>
    <property type="evidence" value="ECO:0007669"/>
    <property type="project" value="UniProtKB-ARBA"/>
</dbReference>
<dbReference type="GO" id="GO:0006355">
    <property type="term" value="P:regulation of DNA-templated transcription"/>
    <property type="evidence" value="ECO:0007669"/>
    <property type="project" value="UniProtKB-UniRule"/>
</dbReference>
<evidence type="ECO:0000259" key="3">
    <source>
        <dbReference type="PROSITE" id="PS51733"/>
    </source>
</evidence>
<keyword evidence="2" id="KW-0067">ATP-binding</keyword>
<protein>
    <recommendedName>
        <fullName evidence="2">Bifunctional ligase/repressor BirA</fullName>
    </recommendedName>
    <alternativeName>
        <fullName evidence="2">Biotin--[acetyl-CoA-carboxylase] ligase</fullName>
        <ecNumber evidence="2">6.3.4.15</ecNumber>
    </alternativeName>
    <alternativeName>
        <fullName evidence="2">Biotin--protein ligase</fullName>
    </alternativeName>
    <alternativeName>
        <fullName evidence="2">Biotin-[acetyl-CoA carboxylase] synthetase</fullName>
    </alternativeName>
</protein>
<gene>
    <name evidence="2" type="primary">birA</name>
    <name evidence="4" type="ORF">EEI45_06395</name>
</gene>
<dbReference type="InterPro" id="IPR004143">
    <property type="entry name" value="BPL_LPL_catalytic"/>
</dbReference>
<reference evidence="4 5" key="1">
    <citation type="journal article" date="2020" name="Int. J. Syst. Evol. Microbiol.">
        <title>Description of Erysipelothrix piscisicarius sp. nov., an emergent fish pathogen, and assessment of virulence using a tiger barb (Puntigrus tetrazona) infection model.</title>
        <authorList>
            <person name="Pomaranski E.K."/>
            <person name="Griffin M.J."/>
            <person name="Camus A.C."/>
            <person name="Armwood A.R."/>
            <person name="Shelley J."/>
            <person name="Waldbieser G.C."/>
            <person name="LaFrentz B.R."/>
            <person name="Garcia J.C."/>
            <person name="Yanong R."/>
            <person name="Soto E."/>
        </authorList>
    </citation>
    <scope>NUCLEOTIDE SEQUENCE [LARGE SCALE GENOMIC DNA]</scope>
    <source>
        <strain evidence="4 5">15TAL0474</strain>
    </source>
</reference>
<dbReference type="Pfam" id="PF08279">
    <property type="entry name" value="HTH_11"/>
    <property type="match status" value="1"/>
</dbReference>
<dbReference type="PROSITE" id="PS51733">
    <property type="entry name" value="BPL_LPL_CATALYTIC"/>
    <property type="match status" value="1"/>
</dbReference>
<dbReference type="SUPFAM" id="SSF55681">
    <property type="entry name" value="Class II aaRS and biotin synthetases"/>
    <property type="match status" value="1"/>
</dbReference>
<evidence type="ECO:0000313" key="4">
    <source>
        <dbReference type="EMBL" id="AZK44416.1"/>
    </source>
</evidence>
<feature type="DNA-binding region" description="H-T-H motif" evidence="2">
    <location>
        <begin position="20"/>
        <end position="39"/>
    </location>
</feature>